<evidence type="ECO:0000313" key="5">
    <source>
        <dbReference type="EMBL" id="KKS69007.1"/>
    </source>
</evidence>
<dbReference type="AlphaFoldDB" id="A0A0G1B6V9"/>
<dbReference type="SUPFAM" id="SSF53448">
    <property type="entry name" value="Nucleotide-diphospho-sugar transferases"/>
    <property type="match status" value="1"/>
</dbReference>
<accession>A0A0G1B6V9</accession>
<dbReference type="InterPro" id="IPR001173">
    <property type="entry name" value="Glyco_trans_2-like"/>
</dbReference>
<dbReference type="InterPro" id="IPR029044">
    <property type="entry name" value="Nucleotide-diphossugar_trans"/>
</dbReference>
<feature type="domain" description="Glycosyltransferase 2-like" evidence="4">
    <location>
        <begin position="6"/>
        <end position="101"/>
    </location>
</feature>
<dbReference type="Pfam" id="PF00535">
    <property type="entry name" value="Glycos_transf_2"/>
    <property type="match status" value="1"/>
</dbReference>
<dbReference type="GO" id="GO:0016757">
    <property type="term" value="F:glycosyltransferase activity"/>
    <property type="evidence" value="ECO:0007669"/>
    <property type="project" value="UniProtKB-KW"/>
</dbReference>
<evidence type="ECO:0000256" key="3">
    <source>
        <dbReference type="ARBA" id="ARBA00022679"/>
    </source>
</evidence>
<evidence type="ECO:0000256" key="1">
    <source>
        <dbReference type="ARBA" id="ARBA00006739"/>
    </source>
</evidence>
<comment type="similarity">
    <text evidence="1">Belongs to the glycosyltransferase 2 family.</text>
</comment>
<evidence type="ECO:0000259" key="4">
    <source>
        <dbReference type="Pfam" id="PF00535"/>
    </source>
</evidence>
<evidence type="ECO:0000256" key="2">
    <source>
        <dbReference type="ARBA" id="ARBA00022676"/>
    </source>
</evidence>
<dbReference type="EMBL" id="LCEJ01000067">
    <property type="protein sequence ID" value="KKS69007.1"/>
    <property type="molecule type" value="Genomic_DNA"/>
</dbReference>
<comment type="caution">
    <text evidence="5">The sequence shown here is derived from an EMBL/GenBank/DDBJ whole genome shotgun (WGS) entry which is preliminary data.</text>
</comment>
<dbReference type="Gene3D" id="3.90.550.10">
    <property type="entry name" value="Spore Coat Polysaccharide Biosynthesis Protein SpsA, Chain A"/>
    <property type="match status" value="1"/>
</dbReference>
<sequence length="147" mass="16771">MDKIHIIIPVFDGWKQTKTCLDALRASTYPSLEIIVVNHGSDEEIKEALPTQYPEILITRGEPSLWWAGATNLGVRAAISRGAKQIMLLNHDCYVEPDMIKIYGDLPKELWDKQAGPNPKFTPRRFLEAETSHYKGDHLTQVRQFLL</sequence>
<reference evidence="5 6" key="1">
    <citation type="journal article" date="2015" name="Nature">
        <title>rRNA introns, odd ribosomes, and small enigmatic genomes across a large radiation of phyla.</title>
        <authorList>
            <person name="Brown C.T."/>
            <person name="Hug L.A."/>
            <person name="Thomas B.C."/>
            <person name="Sharon I."/>
            <person name="Castelle C.J."/>
            <person name="Singh A."/>
            <person name="Wilkins M.J."/>
            <person name="Williams K.H."/>
            <person name="Banfield J.F."/>
        </authorList>
    </citation>
    <scope>NUCLEOTIDE SEQUENCE [LARGE SCALE GENOMIC DNA]</scope>
</reference>
<protein>
    <submittedName>
        <fullName evidence="5">Glycosyl transferase, family 2</fullName>
    </submittedName>
</protein>
<keyword evidence="2" id="KW-0328">Glycosyltransferase</keyword>
<dbReference type="Proteomes" id="UP000034785">
    <property type="component" value="Unassembled WGS sequence"/>
</dbReference>
<name>A0A0G1B6V9_9BACT</name>
<organism evidence="5 6">
    <name type="scientific">Candidatus Daviesbacteria bacterium GW2011_GWA2_42_7</name>
    <dbReference type="NCBI Taxonomy" id="1618425"/>
    <lineage>
        <taxon>Bacteria</taxon>
        <taxon>Candidatus Daviesiibacteriota</taxon>
    </lineage>
</organism>
<proteinExistence type="inferred from homology"/>
<keyword evidence="3 5" id="KW-0808">Transferase</keyword>
<gene>
    <name evidence="5" type="ORF">UV41_C0067G0004</name>
</gene>
<evidence type="ECO:0000313" key="6">
    <source>
        <dbReference type="Proteomes" id="UP000034785"/>
    </source>
</evidence>
<dbReference type="PANTHER" id="PTHR43179:SF12">
    <property type="entry name" value="GALACTOFURANOSYLTRANSFERASE GLFT2"/>
    <property type="match status" value="1"/>
</dbReference>
<dbReference type="PANTHER" id="PTHR43179">
    <property type="entry name" value="RHAMNOSYLTRANSFERASE WBBL"/>
    <property type="match status" value="1"/>
</dbReference>